<keyword evidence="8" id="KW-1185">Reference proteome</keyword>
<feature type="transmembrane region" description="Helical" evidence="6">
    <location>
        <begin position="64"/>
        <end position="95"/>
    </location>
</feature>
<dbReference type="EMBL" id="CP016773">
    <property type="protein sequence ID" value="ASY16400.1"/>
    <property type="molecule type" value="Genomic_DNA"/>
</dbReference>
<dbReference type="AlphaFoldDB" id="A0A249KHW9"/>
<evidence type="ECO:0000313" key="7">
    <source>
        <dbReference type="EMBL" id="ASY16400.1"/>
    </source>
</evidence>
<feature type="transmembrane region" description="Helical" evidence="6">
    <location>
        <begin position="260"/>
        <end position="279"/>
    </location>
</feature>
<evidence type="ECO:0000313" key="8">
    <source>
        <dbReference type="Proteomes" id="UP000217215"/>
    </source>
</evidence>
<evidence type="ECO:0000256" key="6">
    <source>
        <dbReference type="SAM" id="Phobius"/>
    </source>
</evidence>
<organism evidence="7 8">
    <name type="scientific">Candidatus Planktophila sulfonica</name>
    <dbReference type="NCBI Taxonomy" id="1884904"/>
    <lineage>
        <taxon>Bacteria</taxon>
        <taxon>Bacillati</taxon>
        <taxon>Actinomycetota</taxon>
        <taxon>Actinomycetes</taxon>
        <taxon>Candidatus Nanopelagicales</taxon>
        <taxon>Candidatus Nanopelagicaceae</taxon>
        <taxon>Candidatus Planktophila</taxon>
    </lineage>
</organism>
<comment type="subcellular location">
    <subcellularLocation>
        <location evidence="1">Cell membrane</location>
        <topology evidence="1">Multi-pass membrane protein</topology>
    </subcellularLocation>
</comment>
<dbReference type="PANTHER" id="PTHR32196">
    <property type="entry name" value="ABC TRANSPORTER PERMEASE PROTEIN YPHD-RELATED-RELATED"/>
    <property type="match status" value="1"/>
</dbReference>
<evidence type="ECO:0000256" key="4">
    <source>
        <dbReference type="ARBA" id="ARBA00022989"/>
    </source>
</evidence>
<name>A0A249KHW9_9ACTN</name>
<proteinExistence type="predicted"/>
<gene>
    <name evidence="7" type="ORF">A1sIA56_05820</name>
</gene>
<evidence type="ECO:0000256" key="2">
    <source>
        <dbReference type="ARBA" id="ARBA00022475"/>
    </source>
</evidence>
<keyword evidence="2" id="KW-1003">Cell membrane</keyword>
<keyword evidence="3 6" id="KW-0812">Transmembrane</keyword>
<sequence>MSEVTNAGAKAESTNKVAAFIRREIGRVTALASLVVIFTFFAIMRPVFASWANVSGGILMSTTVIGLMAIGVTFVIITGGIDLSVGTSMALVGVITGKTVMAMNLNVWSGILLGVLVGTILGAINGVLITVLKLPPFIATLATMKGAQGLALIISDLKPILFTTDVQGWDSIAQGNIIPNLPNAVLILLVAAIVASIILNKTVLGRYTFAIGSNSEATKLSGVKVDRWLIAIYALCGFFVGLSAVVMTSRLGSAQPDLGLGYELEAIAAVIIGGTSLLGGKGTISGTIIGALIMAVLINGLRILELQQEWQYVVVGAVILLAVYGDNVRRRRAGESTH</sequence>
<dbReference type="OrthoDB" id="9808136at2"/>
<dbReference type="GO" id="GO:0005886">
    <property type="term" value="C:plasma membrane"/>
    <property type="evidence" value="ECO:0007669"/>
    <property type="project" value="UniProtKB-SubCell"/>
</dbReference>
<dbReference type="RefSeq" id="WP_095673963.1">
    <property type="nucleotide sequence ID" value="NZ_CP016773.1"/>
</dbReference>
<dbReference type="Proteomes" id="UP000217215">
    <property type="component" value="Chromosome"/>
</dbReference>
<dbReference type="KEGG" id="psuf:A1sIA56_05820"/>
<keyword evidence="4 6" id="KW-1133">Transmembrane helix</keyword>
<evidence type="ECO:0000256" key="1">
    <source>
        <dbReference type="ARBA" id="ARBA00004651"/>
    </source>
</evidence>
<dbReference type="CDD" id="cd06579">
    <property type="entry name" value="TM_PBP1_transp_AraH_like"/>
    <property type="match status" value="1"/>
</dbReference>
<feature type="transmembrane region" description="Helical" evidence="6">
    <location>
        <begin position="107"/>
        <end position="132"/>
    </location>
</feature>
<reference evidence="7 8" key="1">
    <citation type="submission" date="2016-07" db="EMBL/GenBank/DDBJ databases">
        <title>High microdiversification within the ubiquitous acI lineage of Actinobacteria.</title>
        <authorList>
            <person name="Neuenschwander S.M."/>
            <person name="Salcher M."/>
            <person name="Ghai R."/>
            <person name="Pernthaler J."/>
        </authorList>
    </citation>
    <scope>NUCLEOTIDE SEQUENCE [LARGE SCALE GENOMIC DNA]</scope>
    <source>
        <strain evidence="7">MMS-IA-56</strain>
    </source>
</reference>
<dbReference type="GO" id="GO:0022857">
    <property type="term" value="F:transmembrane transporter activity"/>
    <property type="evidence" value="ECO:0007669"/>
    <property type="project" value="InterPro"/>
</dbReference>
<protein>
    <submittedName>
        <fullName evidence="7">Ribose transport system permease protein</fullName>
    </submittedName>
</protein>
<feature type="transmembrane region" description="Helical" evidence="6">
    <location>
        <begin position="181"/>
        <end position="199"/>
    </location>
</feature>
<keyword evidence="5 6" id="KW-0472">Membrane</keyword>
<dbReference type="InterPro" id="IPR001851">
    <property type="entry name" value="ABC_transp_permease"/>
</dbReference>
<feature type="transmembrane region" description="Helical" evidence="6">
    <location>
        <begin position="228"/>
        <end position="248"/>
    </location>
</feature>
<evidence type="ECO:0000256" key="3">
    <source>
        <dbReference type="ARBA" id="ARBA00022692"/>
    </source>
</evidence>
<feature type="transmembrane region" description="Helical" evidence="6">
    <location>
        <begin position="286"/>
        <end position="304"/>
    </location>
</feature>
<dbReference type="Pfam" id="PF02653">
    <property type="entry name" value="BPD_transp_2"/>
    <property type="match status" value="1"/>
</dbReference>
<feature type="transmembrane region" description="Helical" evidence="6">
    <location>
        <begin position="310"/>
        <end position="328"/>
    </location>
</feature>
<dbReference type="PANTHER" id="PTHR32196:SF72">
    <property type="entry name" value="RIBOSE IMPORT PERMEASE PROTEIN RBSC"/>
    <property type="match status" value="1"/>
</dbReference>
<accession>A0A249KHW9</accession>
<feature type="transmembrane region" description="Helical" evidence="6">
    <location>
        <begin position="25"/>
        <end position="44"/>
    </location>
</feature>
<evidence type="ECO:0000256" key="5">
    <source>
        <dbReference type="ARBA" id="ARBA00023136"/>
    </source>
</evidence>